<keyword evidence="8" id="KW-0961">Cell wall biogenesis/degradation</keyword>
<reference evidence="13" key="1">
    <citation type="submission" date="2024-06" db="EMBL/GenBank/DDBJ databases">
        <title>Multi-omics analyses provide insights into the biosynthesis of the anticancer antibiotic pleurotin in Hohenbuehelia grisea.</title>
        <authorList>
            <person name="Weaver J.A."/>
            <person name="Alberti F."/>
        </authorList>
    </citation>
    <scope>NUCLEOTIDE SEQUENCE [LARGE SCALE GENOMIC DNA]</scope>
    <source>
        <strain evidence="13">T-177</strain>
    </source>
</reference>
<keyword evidence="5 10" id="KW-1133">Transmembrane helix</keyword>
<evidence type="ECO:0000256" key="3">
    <source>
        <dbReference type="ARBA" id="ARBA00022692"/>
    </source>
</evidence>
<keyword evidence="3 10" id="KW-0812">Transmembrane</keyword>
<evidence type="ECO:0000256" key="8">
    <source>
        <dbReference type="ARBA" id="ARBA00023316"/>
    </source>
</evidence>
<evidence type="ECO:0000256" key="1">
    <source>
        <dbReference type="ARBA" id="ARBA00004606"/>
    </source>
</evidence>
<sequence>MDLEYACWQWEAGLLAQELRLTFGARPRTGLGSSVLDMGSAKKDRPVLFRSAPPPHTTMEKDRPIQSPTPPPRSADFSHSFARSSAAASFLTPSSRRDSWASYTTDSPYSVGGSYSSCRLNSLLSAEKYALSPDPREWGFVSSPAIAEPDDALHNPELELEPPDHKHSALFSRALTNLGCLVILGVGFIALFIGYPVISYYTSIRHRFWGYNLGGINSTGQIPSMGNFGLIDSETPHNAYTRTSWRNPNDEWQLVFSDEFNTDGRSFYPGDDPYWEAADLHYWATNNMEWYDPAAVTTAGGSLVITLSQMETHDLHYQGGMVSTWNKFCFTGGLIETSVSLPGANNVMGLWPAVWTMGNLGRAGYGASLEGMWPYTYDACDVGTLANQTLNGLPPAAHVNGDTGFDGELSFLPGQRLSRCTCGNEDHPGPKHSDGTWVGRSAPEIDVFEAQMGGKPVLSGEVSQSAQWAPFNAGYVWLNTTDNEIIPNPSITRQNSFIGSVTQQAASVITKTDQRCYEYADGCFSIYAFEYKPGFDDAYITWVSDNKISWTLNVAGLGPDEQTQISARPVPQEPMYIIANLGMSKNFGEVDVAHLQFPAHMRVDYIRVYQPKDRINIGCNPKDFPTAAYISKHAEAYTNPNLTTWKDDYKQPWPKNKLIDQC</sequence>
<proteinExistence type="inferred from homology"/>
<comment type="subcellular location">
    <subcellularLocation>
        <location evidence="1">Membrane</location>
        <topology evidence="1">Single-pass type II membrane protein</topology>
    </subcellularLocation>
</comment>
<organism evidence="12 13">
    <name type="scientific">Hohenbuehelia grisea</name>
    <dbReference type="NCBI Taxonomy" id="104357"/>
    <lineage>
        <taxon>Eukaryota</taxon>
        <taxon>Fungi</taxon>
        <taxon>Dikarya</taxon>
        <taxon>Basidiomycota</taxon>
        <taxon>Agaricomycotina</taxon>
        <taxon>Agaricomycetes</taxon>
        <taxon>Agaricomycetidae</taxon>
        <taxon>Agaricales</taxon>
        <taxon>Pleurotineae</taxon>
        <taxon>Pleurotaceae</taxon>
        <taxon>Hohenbuehelia</taxon>
    </lineage>
</organism>
<comment type="similarity">
    <text evidence="2">Belongs to the SKN1/KRE6 family.</text>
</comment>
<keyword evidence="4" id="KW-0735">Signal-anchor</keyword>
<accession>A0ABR3J0T0</accession>
<name>A0ABR3J0T0_9AGAR</name>
<dbReference type="Pfam" id="PF03935">
    <property type="entry name" value="SKN1_KRE6_Sbg1"/>
    <property type="match status" value="1"/>
</dbReference>
<evidence type="ECO:0000313" key="13">
    <source>
        <dbReference type="Proteomes" id="UP001556367"/>
    </source>
</evidence>
<keyword evidence="7" id="KW-0325">Glycoprotein</keyword>
<feature type="region of interest" description="Disordered" evidence="9">
    <location>
        <begin position="46"/>
        <end position="78"/>
    </location>
</feature>
<gene>
    <name evidence="12" type="ORF">HGRIS_009330</name>
</gene>
<dbReference type="Gene3D" id="2.60.120.200">
    <property type="match status" value="2"/>
</dbReference>
<dbReference type="InterPro" id="IPR000757">
    <property type="entry name" value="Beta-glucanase-like"/>
</dbReference>
<dbReference type="EMBL" id="JASNQZ010000012">
    <property type="protein sequence ID" value="KAL0949252.1"/>
    <property type="molecule type" value="Genomic_DNA"/>
</dbReference>
<evidence type="ECO:0000256" key="4">
    <source>
        <dbReference type="ARBA" id="ARBA00022968"/>
    </source>
</evidence>
<evidence type="ECO:0000256" key="7">
    <source>
        <dbReference type="ARBA" id="ARBA00023180"/>
    </source>
</evidence>
<dbReference type="PROSITE" id="PS51762">
    <property type="entry name" value="GH16_2"/>
    <property type="match status" value="1"/>
</dbReference>
<protein>
    <recommendedName>
        <fullName evidence="11">GH16 domain-containing protein</fullName>
    </recommendedName>
</protein>
<dbReference type="SUPFAM" id="SSF49899">
    <property type="entry name" value="Concanavalin A-like lectins/glucanases"/>
    <property type="match status" value="1"/>
</dbReference>
<feature type="domain" description="GH16" evidence="11">
    <location>
        <begin position="243"/>
        <end position="614"/>
    </location>
</feature>
<evidence type="ECO:0000256" key="6">
    <source>
        <dbReference type="ARBA" id="ARBA00023136"/>
    </source>
</evidence>
<dbReference type="InterPro" id="IPR005629">
    <property type="entry name" value="Skn1/Kre6/Sbg1"/>
</dbReference>
<evidence type="ECO:0000259" key="11">
    <source>
        <dbReference type="PROSITE" id="PS51762"/>
    </source>
</evidence>
<keyword evidence="13" id="KW-1185">Reference proteome</keyword>
<evidence type="ECO:0000256" key="5">
    <source>
        <dbReference type="ARBA" id="ARBA00022989"/>
    </source>
</evidence>
<dbReference type="Proteomes" id="UP001556367">
    <property type="component" value="Unassembled WGS sequence"/>
</dbReference>
<comment type="caution">
    <text evidence="12">The sequence shown here is derived from an EMBL/GenBank/DDBJ whole genome shotgun (WGS) entry which is preliminary data.</text>
</comment>
<keyword evidence="6 10" id="KW-0472">Membrane</keyword>
<feature type="transmembrane region" description="Helical" evidence="10">
    <location>
        <begin position="175"/>
        <end position="198"/>
    </location>
</feature>
<evidence type="ECO:0000256" key="2">
    <source>
        <dbReference type="ARBA" id="ARBA00010962"/>
    </source>
</evidence>
<evidence type="ECO:0000256" key="10">
    <source>
        <dbReference type="SAM" id="Phobius"/>
    </source>
</evidence>
<dbReference type="PANTHER" id="PTHR31361">
    <property type="entry name" value="BETA-GLUCAN SYNTHESIS-ASSOCIATED PROTEIN KRE6-RELATED"/>
    <property type="match status" value="1"/>
</dbReference>
<dbReference type="PANTHER" id="PTHR31361:SF1">
    <property type="entry name" value="BETA-GLUCAN SYNTHESIS-ASSOCIATED PROTEIN KRE6-RELATED"/>
    <property type="match status" value="1"/>
</dbReference>
<evidence type="ECO:0000313" key="12">
    <source>
        <dbReference type="EMBL" id="KAL0949252.1"/>
    </source>
</evidence>
<dbReference type="InterPro" id="IPR013320">
    <property type="entry name" value="ConA-like_dom_sf"/>
</dbReference>
<dbReference type="CDD" id="cd02180">
    <property type="entry name" value="GH16_fungal_KRE6_glucanase"/>
    <property type="match status" value="1"/>
</dbReference>
<evidence type="ECO:0000256" key="9">
    <source>
        <dbReference type="SAM" id="MobiDB-lite"/>
    </source>
</evidence>